<protein>
    <submittedName>
        <fullName evidence="3">Uncharacterized protein</fullName>
    </submittedName>
</protein>
<name>A0A1D1W1L4_RAMVA</name>
<feature type="signal peptide" evidence="2">
    <location>
        <begin position="1"/>
        <end position="28"/>
    </location>
</feature>
<evidence type="ECO:0000256" key="1">
    <source>
        <dbReference type="SAM" id="MobiDB-lite"/>
    </source>
</evidence>
<proteinExistence type="predicted"/>
<reference evidence="3 4" key="1">
    <citation type="journal article" date="2016" name="Nat. Commun.">
        <title>Extremotolerant tardigrade genome and improved radiotolerance of human cultured cells by tardigrade-unique protein.</title>
        <authorList>
            <person name="Hashimoto T."/>
            <person name="Horikawa D.D."/>
            <person name="Saito Y."/>
            <person name="Kuwahara H."/>
            <person name="Kozuka-Hata H."/>
            <person name="Shin-I T."/>
            <person name="Minakuchi Y."/>
            <person name="Ohishi K."/>
            <person name="Motoyama A."/>
            <person name="Aizu T."/>
            <person name="Enomoto A."/>
            <person name="Kondo K."/>
            <person name="Tanaka S."/>
            <person name="Hara Y."/>
            <person name="Koshikawa S."/>
            <person name="Sagara H."/>
            <person name="Miura T."/>
            <person name="Yokobori S."/>
            <person name="Miyagawa K."/>
            <person name="Suzuki Y."/>
            <person name="Kubo T."/>
            <person name="Oyama M."/>
            <person name="Kohara Y."/>
            <person name="Fujiyama A."/>
            <person name="Arakawa K."/>
            <person name="Katayama T."/>
            <person name="Toyoda A."/>
            <person name="Kunieda T."/>
        </authorList>
    </citation>
    <scope>NUCLEOTIDE SEQUENCE [LARGE SCALE GENOMIC DNA]</scope>
    <source>
        <strain evidence="3 4">YOKOZUNA-1</strain>
    </source>
</reference>
<feature type="region of interest" description="Disordered" evidence="1">
    <location>
        <begin position="37"/>
        <end position="56"/>
    </location>
</feature>
<keyword evidence="2" id="KW-0732">Signal</keyword>
<sequence length="174" mass="17515">MFDGQHKRLVAFLLFGVILCLHLAAASGTEDEQVGLRAAAKTRSSPVSRAARLTTRRRTTKRYAGLQFNGGAGRVASGSNTPPPPADMDAQASPASKLQGLLNILNILNPSGAPKPAAAAPAAVPALSGAHLPQLLNLLQALHPAAAATTVAPGGPLAKLLAAMHGEAAAGSVS</sequence>
<gene>
    <name evidence="3" type="primary">RvY_16041</name>
    <name evidence="3" type="synonym">RvY_16041.1</name>
    <name evidence="3" type="ORF">RvY_16041-1</name>
</gene>
<evidence type="ECO:0000313" key="3">
    <source>
        <dbReference type="EMBL" id="GAV05998.1"/>
    </source>
</evidence>
<keyword evidence="4" id="KW-1185">Reference proteome</keyword>
<dbReference type="EMBL" id="BDGG01000013">
    <property type="protein sequence ID" value="GAV05998.1"/>
    <property type="molecule type" value="Genomic_DNA"/>
</dbReference>
<organism evidence="3 4">
    <name type="scientific">Ramazzottius varieornatus</name>
    <name type="common">Water bear</name>
    <name type="synonym">Tardigrade</name>
    <dbReference type="NCBI Taxonomy" id="947166"/>
    <lineage>
        <taxon>Eukaryota</taxon>
        <taxon>Metazoa</taxon>
        <taxon>Ecdysozoa</taxon>
        <taxon>Tardigrada</taxon>
        <taxon>Eutardigrada</taxon>
        <taxon>Parachela</taxon>
        <taxon>Hypsibioidea</taxon>
        <taxon>Ramazzottiidae</taxon>
        <taxon>Ramazzottius</taxon>
    </lineage>
</organism>
<evidence type="ECO:0000313" key="4">
    <source>
        <dbReference type="Proteomes" id="UP000186922"/>
    </source>
</evidence>
<feature type="chain" id="PRO_5008899096" evidence="2">
    <location>
        <begin position="29"/>
        <end position="174"/>
    </location>
</feature>
<evidence type="ECO:0000256" key="2">
    <source>
        <dbReference type="SAM" id="SignalP"/>
    </source>
</evidence>
<feature type="region of interest" description="Disordered" evidence="1">
    <location>
        <begin position="69"/>
        <end position="93"/>
    </location>
</feature>
<dbReference type="Proteomes" id="UP000186922">
    <property type="component" value="Unassembled WGS sequence"/>
</dbReference>
<comment type="caution">
    <text evidence="3">The sequence shown here is derived from an EMBL/GenBank/DDBJ whole genome shotgun (WGS) entry which is preliminary data.</text>
</comment>
<dbReference type="AlphaFoldDB" id="A0A1D1W1L4"/>
<accession>A0A1D1W1L4</accession>